<feature type="region of interest" description="Disordered" evidence="2">
    <location>
        <begin position="27"/>
        <end position="57"/>
    </location>
</feature>
<dbReference type="AlphaFoldDB" id="A0A7R9EVE7"/>
<feature type="region of interest" description="Disordered" evidence="2">
    <location>
        <begin position="331"/>
        <end position="384"/>
    </location>
</feature>
<evidence type="ECO:0000256" key="1">
    <source>
        <dbReference type="SAM" id="Coils"/>
    </source>
</evidence>
<organism evidence="3">
    <name type="scientific">Timema bartmani</name>
    <dbReference type="NCBI Taxonomy" id="61472"/>
    <lineage>
        <taxon>Eukaryota</taxon>
        <taxon>Metazoa</taxon>
        <taxon>Ecdysozoa</taxon>
        <taxon>Arthropoda</taxon>
        <taxon>Hexapoda</taxon>
        <taxon>Insecta</taxon>
        <taxon>Pterygota</taxon>
        <taxon>Neoptera</taxon>
        <taxon>Polyneoptera</taxon>
        <taxon>Phasmatodea</taxon>
        <taxon>Timematodea</taxon>
        <taxon>Timematoidea</taxon>
        <taxon>Timematidae</taxon>
        <taxon>Timema</taxon>
    </lineage>
</organism>
<name>A0A7R9EVE7_9NEOP</name>
<evidence type="ECO:0000256" key="2">
    <source>
        <dbReference type="SAM" id="MobiDB-lite"/>
    </source>
</evidence>
<reference evidence="3" key="1">
    <citation type="submission" date="2020-11" db="EMBL/GenBank/DDBJ databases">
        <authorList>
            <person name="Tran Van P."/>
        </authorList>
    </citation>
    <scope>NUCLEOTIDE SEQUENCE</scope>
</reference>
<evidence type="ECO:0000313" key="3">
    <source>
        <dbReference type="EMBL" id="CAD7441611.1"/>
    </source>
</evidence>
<feature type="coiled-coil region" evidence="1">
    <location>
        <begin position="201"/>
        <end position="242"/>
    </location>
</feature>
<protein>
    <submittedName>
        <fullName evidence="3">Uncharacterized protein</fullName>
    </submittedName>
</protein>
<keyword evidence="1" id="KW-0175">Coiled coil</keyword>
<sequence length="384" mass="43790">MEVELDLATCALPKCCTDEEKSIKLKKRRQRSLTKETKSSLVPLREHNEGSVTNSAEDQAATLEVGSGETIDSTELKESVKIKANLETIKETVDIIDEGIVCSSQAIFESVKLKANLETIKETVDILEESIVCSSQAESQHVYETTLIKLGNFELVQQLDKEKRINKNLKDMFSLQASPTTKWHDEISNRCTCDTESQKKVQELTGALKERGRQMRRMKREMKTMQQQIDKLSQKVAARDEAIASLGDKLKHLEEVKTKQVDDLQNKLRSSQSSCDLTMRILEQNCHSVEEHMKEELSRTRNPARAQLIEEIRRCNQLTYENVALRHKVMKLQLPKTHRKRSSHRQPPRCKSCMEPLETQPPLDLPEGSSTRSKSHPNMKLGPT</sequence>
<gene>
    <name evidence="3" type="ORF">TBIB3V08_LOCUS4072</name>
</gene>
<proteinExistence type="predicted"/>
<feature type="compositionally biased region" description="Basic residues" evidence="2">
    <location>
        <begin position="331"/>
        <end position="348"/>
    </location>
</feature>
<dbReference type="EMBL" id="OD565372">
    <property type="protein sequence ID" value="CAD7441611.1"/>
    <property type="molecule type" value="Genomic_DNA"/>
</dbReference>
<accession>A0A7R9EVE7</accession>
<feature type="compositionally biased region" description="Basic and acidic residues" evidence="2">
    <location>
        <begin position="33"/>
        <end position="49"/>
    </location>
</feature>